<gene>
    <name evidence="12" type="ORF">ANCDUO_10393</name>
</gene>
<dbReference type="AlphaFoldDB" id="A0A0C2GR04"/>
<evidence type="ECO:0000256" key="1">
    <source>
        <dbReference type="ARBA" id="ARBA00004651"/>
    </source>
</evidence>
<dbReference type="EMBL" id="KN732029">
    <property type="protein sequence ID" value="KIH59376.1"/>
    <property type="molecule type" value="Genomic_DNA"/>
</dbReference>
<evidence type="ECO:0000256" key="8">
    <source>
        <dbReference type="ARBA" id="ARBA00023224"/>
    </source>
</evidence>
<evidence type="ECO:0000256" key="7">
    <source>
        <dbReference type="ARBA" id="ARBA00023170"/>
    </source>
</evidence>
<dbReference type="Gene3D" id="1.20.1070.10">
    <property type="entry name" value="Rhodopsin 7-helix transmembrane proteins"/>
    <property type="match status" value="1"/>
</dbReference>
<sequence>MPYPRYGDICILTSFFGIAPTTVSVFSMMALSWDRCQAVVWPLRKRPLSRRRSVIAIIIIWTISTATALPFAFAANVNELYLYNIVTKKATIRHACSSPAHPMSTDVASDSNSKGSNHTRAKSKAVKMLALMVITFMFCWLPYHLYHTFELQTLMEFENPNIGKYIYLGIYWVAMSSSAYNPIIYCFANERFRIGFRYVFRWLPLIKCRREDYEYSQLFPEKLRSMAISMQLGKAAREKDGKKFHKSYNSDGE</sequence>
<evidence type="ECO:0000313" key="13">
    <source>
        <dbReference type="Proteomes" id="UP000054047"/>
    </source>
</evidence>
<protein>
    <submittedName>
        <fullName evidence="12">7 transmembrane receptor</fullName>
    </submittedName>
</protein>
<proteinExistence type="inferred from homology"/>
<evidence type="ECO:0000256" key="5">
    <source>
        <dbReference type="ARBA" id="ARBA00023040"/>
    </source>
</evidence>
<evidence type="ECO:0000256" key="3">
    <source>
        <dbReference type="ARBA" id="ARBA00022692"/>
    </source>
</evidence>
<dbReference type="PROSITE" id="PS50262">
    <property type="entry name" value="G_PROTEIN_RECEP_F1_2"/>
    <property type="match status" value="1"/>
</dbReference>
<dbReference type="PROSITE" id="PS00237">
    <property type="entry name" value="G_PROTEIN_RECEP_F1_1"/>
    <property type="match status" value="1"/>
</dbReference>
<dbReference type="GO" id="GO:0004995">
    <property type="term" value="F:tachykinin receptor activity"/>
    <property type="evidence" value="ECO:0007669"/>
    <property type="project" value="InterPro"/>
</dbReference>
<feature type="transmembrane region" description="Helical" evidence="10">
    <location>
        <begin position="12"/>
        <end position="33"/>
    </location>
</feature>
<dbReference type="PANTHER" id="PTHR46925:SF2">
    <property type="entry name" value="G-PROTEIN COUPLED RECEPTOR TKR-1-RELATED"/>
    <property type="match status" value="1"/>
</dbReference>
<dbReference type="GO" id="GO:0005886">
    <property type="term" value="C:plasma membrane"/>
    <property type="evidence" value="ECO:0007669"/>
    <property type="project" value="UniProtKB-SubCell"/>
</dbReference>
<evidence type="ECO:0000313" key="12">
    <source>
        <dbReference type="EMBL" id="KIH59376.1"/>
    </source>
</evidence>
<feature type="transmembrane region" description="Helical" evidence="10">
    <location>
        <begin position="165"/>
        <end position="188"/>
    </location>
</feature>
<keyword evidence="13" id="KW-1185">Reference proteome</keyword>
<keyword evidence="2" id="KW-1003">Cell membrane</keyword>
<dbReference type="InterPro" id="IPR000276">
    <property type="entry name" value="GPCR_Rhodpsn"/>
</dbReference>
<evidence type="ECO:0000256" key="2">
    <source>
        <dbReference type="ARBA" id="ARBA00022475"/>
    </source>
</evidence>
<comment type="subcellular location">
    <subcellularLocation>
        <location evidence="1">Cell membrane</location>
        <topology evidence="1">Multi-pass membrane protein</topology>
    </subcellularLocation>
</comment>
<dbReference type="OrthoDB" id="5981855at2759"/>
<feature type="transmembrane region" description="Helical" evidence="10">
    <location>
        <begin position="53"/>
        <end position="75"/>
    </location>
</feature>
<name>A0A0C2GR04_9BILA</name>
<evidence type="ECO:0000259" key="11">
    <source>
        <dbReference type="PROSITE" id="PS50262"/>
    </source>
</evidence>
<keyword evidence="4 10" id="KW-1133">Transmembrane helix</keyword>
<evidence type="ECO:0000256" key="9">
    <source>
        <dbReference type="RuleBase" id="RU000688"/>
    </source>
</evidence>
<dbReference type="Proteomes" id="UP000054047">
    <property type="component" value="Unassembled WGS sequence"/>
</dbReference>
<evidence type="ECO:0000256" key="6">
    <source>
        <dbReference type="ARBA" id="ARBA00023136"/>
    </source>
</evidence>
<keyword evidence="7 9" id="KW-0675">Receptor</keyword>
<comment type="similarity">
    <text evidence="9">Belongs to the G-protein coupled receptor 1 family.</text>
</comment>
<accession>A0A0C2GR04</accession>
<dbReference type="InterPro" id="IPR017452">
    <property type="entry name" value="GPCR_Rhodpsn_7TM"/>
</dbReference>
<dbReference type="Pfam" id="PF00001">
    <property type="entry name" value="7tm_1"/>
    <property type="match status" value="2"/>
</dbReference>
<dbReference type="PRINTS" id="PR00237">
    <property type="entry name" value="GPCRRHODOPSN"/>
</dbReference>
<keyword evidence="6 10" id="KW-0472">Membrane</keyword>
<keyword evidence="3 9" id="KW-0812">Transmembrane</keyword>
<feature type="transmembrane region" description="Helical" evidence="10">
    <location>
        <begin position="128"/>
        <end position="145"/>
    </location>
</feature>
<evidence type="ECO:0000256" key="4">
    <source>
        <dbReference type="ARBA" id="ARBA00022989"/>
    </source>
</evidence>
<keyword evidence="8 9" id="KW-0807">Transducer</keyword>
<dbReference type="PANTHER" id="PTHR46925">
    <property type="entry name" value="G-PROTEIN COUPLED RECEPTOR TKR-1-RELATED"/>
    <property type="match status" value="1"/>
</dbReference>
<organism evidence="12 13">
    <name type="scientific">Ancylostoma duodenale</name>
    <dbReference type="NCBI Taxonomy" id="51022"/>
    <lineage>
        <taxon>Eukaryota</taxon>
        <taxon>Metazoa</taxon>
        <taxon>Ecdysozoa</taxon>
        <taxon>Nematoda</taxon>
        <taxon>Chromadorea</taxon>
        <taxon>Rhabditida</taxon>
        <taxon>Rhabditina</taxon>
        <taxon>Rhabditomorpha</taxon>
        <taxon>Strongyloidea</taxon>
        <taxon>Ancylostomatidae</taxon>
        <taxon>Ancylostomatinae</taxon>
        <taxon>Ancylostoma</taxon>
    </lineage>
</organism>
<dbReference type="InterPro" id="IPR001681">
    <property type="entry name" value="Neurokn_rcpt"/>
</dbReference>
<reference evidence="12 13" key="1">
    <citation type="submission" date="2013-12" db="EMBL/GenBank/DDBJ databases">
        <title>Draft genome of the parsitic nematode Ancylostoma duodenale.</title>
        <authorList>
            <person name="Mitreva M."/>
        </authorList>
    </citation>
    <scope>NUCLEOTIDE SEQUENCE [LARGE SCALE GENOMIC DNA]</scope>
    <source>
        <strain evidence="12 13">Zhejiang</strain>
    </source>
</reference>
<keyword evidence="5 9" id="KW-0297">G-protein coupled receptor</keyword>
<feature type="domain" description="G-protein coupled receptors family 1 profile" evidence="11">
    <location>
        <begin position="1"/>
        <end position="185"/>
    </location>
</feature>
<evidence type="ECO:0000256" key="10">
    <source>
        <dbReference type="SAM" id="Phobius"/>
    </source>
</evidence>
<dbReference type="SUPFAM" id="SSF81321">
    <property type="entry name" value="Family A G protein-coupled receptor-like"/>
    <property type="match status" value="1"/>
</dbReference>